<evidence type="ECO:0000256" key="3">
    <source>
        <dbReference type="ARBA" id="ARBA00022989"/>
    </source>
</evidence>
<feature type="transmembrane region" description="Helical" evidence="5">
    <location>
        <begin position="98"/>
        <end position="113"/>
    </location>
</feature>
<dbReference type="PANTHER" id="PTHR37422:SF17">
    <property type="entry name" value="O-ANTIGEN LIGASE"/>
    <property type="match status" value="1"/>
</dbReference>
<feature type="transmembrane region" description="Helical" evidence="5">
    <location>
        <begin position="181"/>
        <end position="197"/>
    </location>
</feature>
<feature type="domain" description="O-antigen ligase-related" evidence="6">
    <location>
        <begin position="188"/>
        <end position="345"/>
    </location>
</feature>
<dbReference type="GO" id="GO:0016020">
    <property type="term" value="C:membrane"/>
    <property type="evidence" value="ECO:0007669"/>
    <property type="project" value="UniProtKB-SubCell"/>
</dbReference>
<dbReference type="RefSeq" id="WP_106708063.1">
    <property type="nucleotide sequence ID" value="NZ_PXXU01000064.1"/>
</dbReference>
<gene>
    <name evidence="7" type="ORF">C7H79_14795</name>
</gene>
<keyword evidence="2 5" id="KW-0812">Transmembrane</keyword>
<feature type="transmembrane region" description="Helical" evidence="5">
    <location>
        <begin position="25"/>
        <end position="48"/>
    </location>
</feature>
<feature type="transmembrane region" description="Helical" evidence="5">
    <location>
        <begin position="360"/>
        <end position="377"/>
    </location>
</feature>
<dbReference type="EMBL" id="PXXU01000064">
    <property type="protein sequence ID" value="PSJ16192.1"/>
    <property type="molecule type" value="Genomic_DNA"/>
</dbReference>
<feature type="transmembrane region" description="Helical" evidence="5">
    <location>
        <begin position="120"/>
        <end position="141"/>
    </location>
</feature>
<evidence type="ECO:0000313" key="7">
    <source>
        <dbReference type="EMBL" id="PSJ16192.1"/>
    </source>
</evidence>
<name>A0A2P7NRW0_9PROT</name>
<dbReference type="GO" id="GO:0016874">
    <property type="term" value="F:ligase activity"/>
    <property type="evidence" value="ECO:0007669"/>
    <property type="project" value="UniProtKB-KW"/>
</dbReference>
<evidence type="ECO:0000313" key="8">
    <source>
        <dbReference type="Proteomes" id="UP000241912"/>
    </source>
</evidence>
<feature type="transmembrane region" description="Helical" evidence="5">
    <location>
        <begin position="153"/>
        <end position="174"/>
    </location>
</feature>
<dbReference type="OrthoDB" id="8576060at2"/>
<dbReference type="Proteomes" id="UP000241912">
    <property type="component" value="Unassembled WGS sequence"/>
</dbReference>
<keyword evidence="7" id="KW-0436">Ligase</keyword>
<dbReference type="AlphaFoldDB" id="A0A2P7NRW0"/>
<feature type="transmembrane region" description="Helical" evidence="5">
    <location>
        <begin position="383"/>
        <end position="400"/>
    </location>
</feature>
<evidence type="ECO:0000256" key="2">
    <source>
        <dbReference type="ARBA" id="ARBA00022692"/>
    </source>
</evidence>
<dbReference type="InterPro" id="IPR007016">
    <property type="entry name" value="O-antigen_ligase-rel_domated"/>
</dbReference>
<protein>
    <submittedName>
        <fullName evidence="7">Ligase</fullName>
    </submittedName>
</protein>
<evidence type="ECO:0000256" key="1">
    <source>
        <dbReference type="ARBA" id="ARBA00004141"/>
    </source>
</evidence>
<comment type="subcellular location">
    <subcellularLocation>
        <location evidence="1">Membrane</location>
        <topology evidence="1">Multi-pass membrane protein</topology>
    </subcellularLocation>
</comment>
<evidence type="ECO:0000259" key="6">
    <source>
        <dbReference type="Pfam" id="PF04932"/>
    </source>
</evidence>
<evidence type="ECO:0000256" key="5">
    <source>
        <dbReference type="SAM" id="Phobius"/>
    </source>
</evidence>
<organism evidence="7 8">
    <name type="scientific">Nitrosomonas supralitoralis</name>
    <dbReference type="NCBI Taxonomy" id="2116706"/>
    <lineage>
        <taxon>Bacteria</taxon>
        <taxon>Pseudomonadati</taxon>
        <taxon>Pseudomonadota</taxon>
        <taxon>Betaproteobacteria</taxon>
        <taxon>Nitrosomonadales</taxon>
        <taxon>Nitrosomonadaceae</taxon>
        <taxon>Nitrosomonas</taxon>
    </lineage>
</organism>
<accession>A0A2P7NRW0</accession>
<feature type="transmembrane region" description="Helical" evidence="5">
    <location>
        <begin position="203"/>
        <end position="220"/>
    </location>
</feature>
<reference evidence="7 8" key="1">
    <citation type="submission" date="2018-03" db="EMBL/GenBank/DDBJ databases">
        <title>Draft genome of Nitrosomonas supralitoralis APG5.</title>
        <authorList>
            <person name="Urakawa H."/>
            <person name="Lopez J.V."/>
        </authorList>
    </citation>
    <scope>NUCLEOTIDE SEQUENCE [LARGE SCALE GENOMIC DNA]</scope>
    <source>
        <strain evidence="7 8">APG5</strain>
    </source>
</reference>
<feature type="transmembrane region" description="Helical" evidence="5">
    <location>
        <begin position="69"/>
        <end position="86"/>
    </location>
</feature>
<dbReference type="InterPro" id="IPR051533">
    <property type="entry name" value="WaaL-like"/>
</dbReference>
<feature type="transmembrane region" description="Helical" evidence="5">
    <location>
        <begin position="333"/>
        <end position="353"/>
    </location>
</feature>
<dbReference type="Pfam" id="PF04932">
    <property type="entry name" value="Wzy_C"/>
    <property type="match status" value="1"/>
</dbReference>
<keyword evidence="3 5" id="KW-1133">Transmembrane helix</keyword>
<sequence length="425" mass="48205">MHNKPADSITSLQDDYAWRDVIAKLVLFFFGLALLHKGFNFYIVAYALPIIWILDGGLNRIRYSIQEPLVVAILIFCGALALGILWSDNPALGIKVWQKYWAFLFFIPYLSLLSNQRLPWAIGGLLMGFLIILLAGLYQWIVMQEQGVPFLKLSHTGFSLILGIGVIVSLYFAATSSHRKTSILLWFFMFFLLFIQFNQYSRTALLATIFTAMLLILLLYKKEIQTLIVAMVVLIFVGGVFAVLSSTLSERMIHAQTDIESSLQGNYSTSLGYRLAMWDVGLHSIAQHPYFGYGTGMAASHFDKTIETYKGGIYKDLPDFVKTYHYHNDLIEIGMHIGAIGLITYTLLLWSWFKSMKEHQLGILGIAFVCYVFLAGLTETLVYYRATLYFILAVTAISIAKKKTELSCHNRASYRSQLQESRFNA</sequence>
<proteinExistence type="predicted"/>
<feature type="transmembrane region" description="Helical" evidence="5">
    <location>
        <begin position="227"/>
        <end position="248"/>
    </location>
</feature>
<keyword evidence="8" id="KW-1185">Reference proteome</keyword>
<evidence type="ECO:0000256" key="4">
    <source>
        <dbReference type="ARBA" id="ARBA00023136"/>
    </source>
</evidence>
<dbReference type="PANTHER" id="PTHR37422">
    <property type="entry name" value="TEICHURONIC ACID BIOSYNTHESIS PROTEIN TUAE"/>
    <property type="match status" value="1"/>
</dbReference>
<comment type="caution">
    <text evidence="7">The sequence shown here is derived from an EMBL/GenBank/DDBJ whole genome shotgun (WGS) entry which is preliminary data.</text>
</comment>
<keyword evidence="4 5" id="KW-0472">Membrane</keyword>